<protein>
    <submittedName>
        <fullName evidence="1">Uncharacterized protein</fullName>
    </submittedName>
</protein>
<gene>
    <name evidence="1" type="ORF">GIL414_LOCUS83576</name>
</gene>
<reference evidence="1" key="1">
    <citation type="submission" date="2021-02" db="EMBL/GenBank/DDBJ databases">
        <authorList>
            <person name="Nowell W R."/>
        </authorList>
    </citation>
    <scope>NUCLEOTIDE SEQUENCE</scope>
</reference>
<evidence type="ECO:0000313" key="1">
    <source>
        <dbReference type="EMBL" id="CAF5219606.1"/>
    </source>
</evidence>
<name>A0A8S3JKV5_9BILA</name>
<dbReference type="Proteomes" id="UP000681720">
    <property type="component" value="Unassembled WGS sequence"/>
</dbReference>
<dbReference type="AlphaFoldDB" id="A0A8S3JKV5"/>
<dbReference type="EMBL" id="CAJOBJ010363491">
    <property type="protein sequence ID" value="CAF5219606.1"/>
    <property type="molecule type" value="Genomic_DNA"/>
</dbReference>
<organism evidence="1 2">
    <name type="scientific">Rotaria magnacalcarata</name>
    <dbReference type="NCBI Taxonomy" id="392030"/>
    <lineage>
        <taxon>Eukaryota</taxon>
        <taxon>Metazoa</taxon>
        <taxon>Spiralia</taxon>
        <taxon>Gnathifera</taxon>
        <taxon>Rotifera</taxon>
        <taxon>Eurotatoria</taxon>
        <taxon>Bdelloidea</taxon>
        <taxon>Philodinida</taxon>
        <taxon>Philodinidae</taxon>
        <taxon>Rotaria</taxon>
    </lineage>
</organism>
<feature type="non-terminal residue" evidence="1">
    <location>
        <position position="153"/>
    </location>
</feature>
<proteinExistence type="predicted"/>
<comment type="caution">
    <text evidence="1">The sequence shown here is derived from an EMBL/GenBank/DDBJ whole genome shotgun (WGS) entry which is preliminary data.</text>
</comment>
<evidence type="ECO:0000313" key="2">
    <source>
        <dbReference type="Proteomes" id="UP000681720"/>
    </source>
</evidence>
<sequence>MNSLYTTKIISKLGGTRPFNSTYNHLLQGYGGVTYNMSQAVIDIRLHNDIVSRLSEISIPDYMLNRTNVRKIIVELFDKHHNRLFWRKTTNMKVFIDSTKKLHVRFIRISILETVDNDSPFNVTLSVQGCFYRKHPTKPTTKKQMETTTMTTK</sequence>
<accession>A0A8S3JKV5</accession>